<proteinExistence type="predicted"/>
<dbReference type="PANTHER" id="PTHR42966">
    <property type="entry name" value="N-ACETYLNEURAMINATE SYNTHASE"/>
    <property type="match status" value="1"/>
</dbReference>
<dbReference type="InterPro" id="IPR006190">
    <property type="entry name" value="SAF_AFP_Neu5Ac"/>
</dbReference>
<protein>
    <submittedName>
        <fullName evidence="2">Spore coat polysaccharide biosynthesis protein SpsE</fullName>
    </submittedName>
</protein>
<feature type="domain" description="AFP-like" evidence="1">
    <location>
        <begin position="312"/>
        <end position="362"/>
    </location>
</feature>
<dbReference type="InterPro" id="IPR020007">
    <property type="entry name" value="NeuB/NeuA"/>
</dbReference>
<dbReference type="Pfam" id="PF03102">
    <property type="entry name" value="NeuB"/>
    <property type="match status" value="1"/>
</dbReference>
<dbReference type="CDD" id="cd11615">
    <property type="entry name" value="SAF_NeuB_like"/>
    <property type="match status" value="1"/>
</dbReference>
<dbReference type="InterPro" id="IPR013132">
    <property type="entry name" value="PseI/NeuA/B-like_N"/>
</dbReference>
<sequence>MVAKMANPKTLIIAEAGVNHNGDLNMALELVDKAAEAGADYVKFQTFKATKLASASAKKASYQTRTTDGAESQLAMLQRLELSVDDHKAIMARCDEKGVRFLSTPFDLDSLALLTDTFALPEIKLGSGELTNAPLLLAAGRTGVRIILSTGMGSLSEVEEALGVLAFAMCREGLPKGRTDFADVLLDPAVWPVLAERVMLLHCTTEYPAAVEDTNLHAMETLRRAFGVQVGYSDHTVGEAVSLAAVALGACALEKHFTLDRTLPGPDHAASLEPGELTQLIRGVRAVELALGTGIKQPGAAEVANRAVARKSLLAARDLPEGHVLTLDDIAVKRPGDGISPMALWDMVGQVTTRATPEGDAL</sequence>
<dbReference type="NCBIfam" id="TIGR03569">
    <property type="entry name" value="NeuB_NnaB"/>
    <property type="match status" value="1"/>
</dbReference>
<keyword evidence="3" id="KW-1185">Reference proteome</keyword>
<organism evidence="2 3">
    <name type="scientific">Tropicibacter naphthalenivorans</name>
    <dbReference type="NCBI Taxonomy" id="441103"/>
    <lineage>
        <taxon>Bacteria</taxon>
        <taxon>Pseudomonadati</taxon>
        <taxon>Pseudomonadota</taxon>
        <taxon>Alphaproteobacteria</taxon>
        <taxon>Rhodobacterales</taxon>
        <taxon>Roseobacteraceae</taxon>
        <taxon>Tropicibacter</taxon>
    </lineage>
</organism>
<dbReference type="STRING" id="441103.TRN7648_03945"/>
<dbReference type="InterPro" id="IPR013785">
    <property type="entry name" value="Aldolase_TIM"/>
</dbReference>
<dbReference type="GO" id="GO:0047444">
    <property type="term" value="F:N-acylneuraminate-9-phosphate synthase activity"/>
    <property type="evidence" value="ECO:0007669"/>
    <property type="project" value="TreeGrafter"/>
</dbReference>
<dbReference type="Gene3D" id="3.20.20.70">
    <property type="entry name" value="Aldolase class I"/>
    <property type="match status" value="1"/>
</dbReference>
<dbReference type="InterPro" id="IPR057736">
    <property type="entry name" value="SAF_PseI/NeuA/NeuB"/>
</dbReference>
<dbReference type="InterPro" id="IPR013974">
    <property type="entry name" value="SAF"/>
</dbReference>
<dbReference type="Gene3D" id="3.90.1210.10">
    <property type="entry name" value="Antifreeze-like/N-acetylneuraminic acid synthase C-terminal domain"/>
    <property type="match status" value="1"/>
</dbReference>
<dbReference type="Proteomes" id="UP000054935">
    <property type="component" value="Unassembled WGS sequence"/>
</dbReference>
<dbReference type="InterPro" id="IPR036732">
    <property type="entry name" value="AFP_Neu5c_C_sf"/>
</dbReference>
<evidence type="ECO:0000259" key="1">
    <source>
        <dbReference type="PROSITE" id="PS50844"/>
    </source>
</evidence>
<dbReference type="PROSITE" id="PS50844">
    <property type="entry name" value="AFP_LIKE"/>
    <property type="match status" value="1"/>
</dbReference>
<dbReference type="Pfam" id="PF08666">
    <property type="entry name" value="SAF"/>
    <property type="match status" value="1"/>
</dbReference>
<dbReference type="GO" id="GO:0016051">
    <property type="term" value="P:carbohydrate biosynthetic process"/>
    <property type="evidence" value="ECO:0007669"/>
    <property type="project" value="InterPro"/>
</dbReference>
<name>A0A0P1GKY9_9RHOB</name>
<dbReference type="SUPFAM" id="SSF51569">
    <property type="entry name" value="Aldolase"/>
    <property type="match status" value="1"/>
</dbReference>
<gene>
    <name evidence="2" type="primary">spsE</name>
    <name evidence="2" type="ORF">TRN7648_03945</name>
</gene>
<reference evidence="2 3" key="1">
    <citation type="submission" date="2015-09" db="EMBL/GenBank/DDBJ databases">
        <authorList>
            <consortium name="Swine Surveillance"/>
        </authorList>
    </citation>
    <scope>NUCLEOTIDE SEQUENCE [LARGE SCALE GENOMIC DNA]</scope>
    <source>
        <strain evidence="2 3">CECT 7648</strain>
    </source>
</reference>
<dbReference type="PANTHER" id="PTHR42966:SF1">
    <property type="entry name" value="SIALIC ACID SYNTHASE"/>
    <property type="match status" value="1"/>
</dbReference>
<dbReference type="EMBL" id="CYSE01000012">
    <property type="protein sequence ID" value="CUH82391.1"/>
    <property type="molecule type" value="Genomic_DNA"/>
</dbReference>
<dbReference type="AlphaFoldDB" id="A0A0P1GKY9"/>
<evidence type="ECO:0000313" key="2">
    <source>
        <dbReference type="EMBL" id="CUH82391.1"/>
    </source>
</evidence>
<dbReference type="RefSeq" id="WP_058249299.1">
    <property type="nucleotide sequence ID" value="NZ_CYSE01000012.1"/>
</dbReference>
<accession>A0A0P1GKY9</accession>
<dbReference type="SUPFAM" id="SSF51269">
    <property type="entry name" value="AFP III-like domain"/>
    <property type="match status" value="1"/>
</dbReference>
<dbReference type="InterPro" id="IPR051690">
    <property type="entry name" value="PseI-like"/>
</dbReference>
<evidence type="ECO:0000313" key="3">
    <source>
        <dbReference type="Proteomes" id="UP000054935"/>
    </source>
</evidence>